<evidence type="ECO:0000313" key="2">
    <source>
        <dbReference type="EMBL" id="CDN30551.1"/>
    </source>
</evidence>
<name>A0A060R6A0_9BACT</name>
<evidence type="ECO:0000256" key="1">
    <source>
        <dbReference type="SAM" id="Phobius"/>
    </source>
</evidence>
<dbReference type="KEGG" id="rbc:BN938_0446"/>
<gene>
    <name evidence="2" type="ORF">BN938_0446</name>
</gene>
<dbReference type="STRING" id="1433126.BN938_0446"/>
<keyword evidence="1" id="KW-0472">Membrane</keyword>
<organism evidence="2 3">
    <name type="scientific">Mucinivorans hirudinis</name>
    <dbReference type="NCBI Taxonomy" id="1433126"/>
    <lineage>
        <taxon>Bacteria</taxon>
        <taxon>Pseudomonadati</taxon>
        <taxon>Bacteroidota</taxon>
        <taxon>Bacteroidia</taxon>
        <taxon>Bacteroidales</taxon>
        <taxon>Rikenellaceae</taxon>
        <taxon>Mucinivorans</taxon>
    </lineage>
</organism>
<protein>
    <submittedName>
        <fullName evidence="2">Uncharacterized protein</fullName>
    </submittedName>
</protein>
<feature type="transmembrane region" description="Helical" evidence="1">
    <location>
        <begin position="32"/>
        <end position="55"/>
    </location>
</feature>
<reference evidence="2 3" key="1">
    <citation type="journal article" date="2015" name="Genome Announc.">
        <title>Complete Genome Sequence of the Novel Leech Symbiont Mucinivorans hirudinis M3T.</title>
        <authorList>
            <person name="Nelson M.C."/>
            <person name="Bomar L."/>
            <person name="Graf J."/>
        </authorList>
    </citation>
    <scope>NUCLEOTIDE SEQUENCE [LARGE SCALE GENOMIC DNA]</scope>
    <source>
        <strain evidence="3">M3</strain>
    </source>
</reference>
<dbReference type="Proteomes" id="UP000027616">
    <property type="component" value="Chromosome I"/>
</dbReference>
<keyword evidence="3" id="KW-1185">Reference proteome</keyword>
<dbReference type="EMBL" id="HG934468">
    <property type="protein sequence ID" value="CDN30551.1"/>
    <property type="molecule type" value="Genomic_DNA"/>
</dbReference>
<accession>A0A060R6A0</accession>
<proteinExistence type="predicted"/>
<dbReference type="AlphaFoldDB" id="A0A060R6A0"/>
<sequence length="56" mass="6377">MRIKSLTVSLAVRALALSIKYSSVANLTSIRYFRTSVLANFGRPFSFLFFIVLILY</sequence>
<evidence type="ECO:0000313" key="3">
    <source>
        <dbReference type="Proteomes" id="UP000027616"/>
    </source>
</evidence>
<keyword evidence="1" id="KW-1133">Transmembrane helix</keyword>
<dbReference type="HOGENOM" id="CLU_203906_0_0_10"/>
<keyword evidence="1" id="KW-0812">Transmembrane</keyword>